<accession>A0A914W557</accession>
<feature type="region of interest" description="Disordered" evidence="1">
    <location>
        <begin position="143"/>
        <end position="210"/>
    </location>
</feature>
<dbReference type="Proteomes" id="UP000887566">
    <property type="component" value="Unplaced"/>
</dbReference>
<feature type="compositionally biased region" description="Basic and acidic residues" evidence="1">
    <location>
        <begin position="734"/>
        <end position="754"/>
    </location>
</feature>
<evidence type="ECO:0000313" key="3">
    <source>
        <dbReference type="WBParaSite" id="PSAMB.scaffold31size108074.g838.t1"/>
    </source>
</evidence>
<feature type="compositionally biased region" description="Basic residues" evidence="1">
    <location>
        <begin position="1016"/>
        <end position="1039"/>
    </location>
</feature>
<feature type="compositionally biased region" description="Basic and acidic residues" evidence="1">
    <location>
        <begin position="684"/>
        <end position="725"/>
    </location>
</feature>
<name>A0A914W557_9BILA</name>
<feature type="compositionally biased region" description="Basic and acidic residues" evidence="1">
    <location>
        <begin position="936"/>
        <end position="976"/>
    </location>
</feature>
<organism evidence="2 3">
    <name type="scientific">Plectus sambesii</name>
    <dbReference type="NCBI Taxonomy" id="2011161"/>
    <lineage>
        <taxon>Eukaryota</taxon>
        <taxon>Metazoa</taxon>
        <taxon>Ecdysozoa</taxon>
        <taxon>Nematoda</taxon>
        <taxon>Chromadorea</taxon>
        <taxon>Plectida</taxon>
        <taxon>Plectina</taxon>
        <taxon>Plectoidea</taxon>
        <taxon>Plectidae</taxon>
        <taxon>Plectus</taxon>
    </lineage>
</organism>
<feature type="compositionally biased region" description="Basic and acidic residues" evidence="1">
    <location>
        <begin position="990"/>
        <end position="1002"/>
    </location>
</feature>
<feature type="compositionally biased region" description="Basic and acidic residues" evidence="1">
    <location>
        <begin position="187"/>
        <end position="199"/>
    </location>
</feature>
<protein>
    <submittedName>
        <fullName evidence="3">Uncharacterized protein</fullName>
    </submittedName>
</protein>
<feature type="compositionally biased region" description="Pro residues" evidence="1">
    <location>
        <begin position="814"/>
        <end position="826"/>
    </location>
</feature>
<feature type="compositionally biased region" description="Low complexity" evidence="1">
    <location>
        <begin position="143"/>
        <end position="166"/>
    </location>
</feature>
<feature type="compositionally biased region" description="Low complexity" evidence="1">
    <location>
        <begin position="779"/>
        <end position="793"/>
    </location>
</feature>
<feature type="compositionally biased region" description="Basic residues" evidence="1">
    <location>
        <begin position="1061"/>
        <end position="1087"/>
    </location>
</feature>
<keyword evidence="2" id="KW-1185">Reference proteome</keyword>
<feature type="compositionally biased region" description="Basic and acidic residues" evidence="1">
    <location>
        <begin position="622"/>
        <end position="633"/>
    </location>
</feature>
<evidence type="ECO:0000256" key="1">
    <source>
        <dbReference type="SAM" id="MobiDB-lite"/>
    </source>
</evidence>
<feature type="compositionally biased region" description="Acidic residues" evidence="1">
    <location>
        <begin position="1092"/>
        <end position="1103"/>
    </location>
</feature>
<feature type="compositionally biased region" description="Pro residues" evidence="1">
    <location>
        <begin position="605"/>
        <end position="621"/>
    </location>
</feature>
<feature type="region of interest" description="Disordered" evidence="1">
    <location>
        <begin position="990"/>
        <end position="1128"/>
    </location>
</feature>
<feature type="region of interest" description="Disordered" evidence="1">
    <location>
        <begin position="525"/>
        <end position="830"/>
    </location>
</feature>
<sequence>MSSEHADLLVWPAETQQNTAALVIARNEVVSSGNEIGDGFVDSWLLLNAHRQESIWWSGIVREWSSNDAVQVSEMRTVEPGWRVSVQIWATRLSVVVDAVVVAGQLRGTSSNTMTAEAEETAEALKQLAEFAQFAEFSDNHVANGNGQAAAHGAANDENGANGENGTDVEGDASYSTAEPSKVRNPHRTDSDDVGRDESTPSYAPPELMDEQAMPTTDAAVGQVTDLVTELSEQPLRLCSPPSKAPPTDTSLLKFQSEQDSYKYYTDPDGRYFSLDAVGYWYYQGSDGEFKLCHTNAAEVDAAVDGGEKPAPIVPIDSEGHPVFPKNEDGKPVLPVNEQDQKVFPVGDDGHPLFPFDKETNTPTFPVGDDGQPVFPIGAHGNPVVPTDANGLAVFPKGPDGSYIFPSGANGKPVAPMTKDGRLVVPLDAEGKAIVPYDSSGQPLIHLASDGVTPLTDEQYQQQLQWQQYYAQMQQYQAAAYYSQYQMAQPVAPQHGYAGYGSSNSQYSGWQGIKATKKIRPEDIDLPVEPAPEKPAGLEQQPDSHSPRKSRFDQAEPGKVKSLLEMQMRFSKKKLDARTDNDPAEPLVPRPERPQMKVAIRSKLPTPPPPEPPKASPPPPSSDDRRGSPESGRRSRSRGPNSPKSGEYRSEGGVRYSNRQRWGNSRDRDSRDRRGGRFSGGGRYGDDRYDRRERYDRSRFDRDDSKDRSSRRRDSSHERSAERKRSPSPTSDSGGRKRGDASSERKRSPSDRRRSPSPPSDSADRKRRRPSSNERKSSRSPSPASHRSKSPSPVQNKESYGPQQPPKEKSASPKPAPAPVPPPPQQQPIVAAEKPLVFVNGVNDEKKEWPSEIVFETHTVPMLQFSSRPDAGEQFTQLKRAFDLAGGARAALKVFRTLEQTQNAEEKERVETETREARDNDKNLADAANPQQPVINKEDEVVPDDKWRPVEAEKVKEKEKEKERKKQKLTDPELERLRLEALTSMETAKKMLAEVERREKMAIESSEESDSDAEKKAKKRKHRKKNKKTKKASKKKRKKSSSEEESDGSNESDQSAEVVKKKAKKRKDKKTRRKLKKKKSKKKNRKRVPSESTDDDDDEDEVQDASSPSPKKRRRSKSNSGQLGGVVG</sequence>
<feature type="compositionally biased region" description="Basic and acidic residues" evidence="1">
    <location>
        <begin position="904"/>
        <end position="924"/>
    </location>
</feature>
<dbReference type="WBParaSite" id="PSAMB.scaffold31size108074.g838.t1">
    <property type="protein sequence ID" value="PSAMB.scaffold31size108074.g838.t1"/>
    <property type="gene ID" value="PSAMB.scaffold31size108074.g838"/>
</dbReference>
<dbReference type="AlphaFoldDB" id="A0A914W557"/>
<evidence type="ECO:0000313" key="2">
    <source>
        <dbReference type="Proteomes" id="UP000887566"/>
    </source>
</evidence>
<proteinExistence type="predicted"/>
<feature type="compositionally biased region" description="Basic and acidic residues" evidence="1">
    <location>
        <begin position="550"/>
        <end position="559"/>
    </location>
</feature>
<feature type="compositionally biased region" description="Basic and acidic residues" evidence="1">
    <location>
        <begin position="664"/>
        <end position="675"/>
    </location>
</feature>
<reference evidence="3" key="1">
    <citation type="submission" date="2022-11" db="UniProtKB">
        <authorList>
            <consortium name="WormBaseParasite"/>
        </authorList>
    </citation>
    <scope>IDENTIFICATION</scope>
</reference>
<feature type="region of interest" description="Disordered" evidence="1">
    <location>
        <begin position="898"/>
        <end position="976"/>
    </location>
</feature>